<reference evidence="2 3" key="1">
    <citation type="submission" date="2021-01" db="EMBL/GenBank/DDBJ databases">
        <title>Whole genome shotgun sequence of Catellatospora chokoriensis NBRC 107358.</title>
        <authorList>
            <person name="Komaki H."/>
            <person name="Tamura T."/>
        </authorList>
    </citation>
    <scope>NUCLEOTIDE SEQUENCE [LARGE SCALE GENOMIC DNA]</scope>
    <source>
        <strain evidence="2 3">NBRC 107358</strain>
    </source>
</reference>
<proteinExistence type="predicted"/>
<dbReference type="AlphaFoldDB" id="A0A8J3K878"/>
<keyword evidence="3" id="KW-1185">Reference proteome</keyword>
<dbReference type="RefSeq" id="WP_191838547.1">
    <property type="nucleotide sequence ID" value="NZ_BAAALB010000005.1"/>
</dbReference>
<organism evidence="2 3">
    <name type="scientific">Catellatospora chokoriensis</name>
    <dbReference type="NCBI Taxonomy" id="310353"/>
    <lineage>
        <taxon>Bacteria</taxon>
        <taxon>Bacillati</taxon>
        <taxon>Actinomycetota</taxon>
        <taxon>Actinomycetes</taxon>
        <taxon>Micromonosporales</taxon>
        <taxon>Micromonosporaceae</taxon>
        <taxon>Catellatospora</taxon>
    </lineage>
</organism>
<protein>
    <recommendedName>
        <fullName evidence="4">Ig-like domain-containing protein</fullName>
    </recommendedName>
</protein>
<evidence type="ECO:0000313" key="2">
    <source>
        <dbReference type="EMBL" id="GIF92490.1"/>
    </source>
</evidence>
<sequence length="537" mass="56835">MAPLRKRMLAVAAFASLATLVAAGPAAAASAGADRNKINLTSLGFAADHVDATGNDPVSYPAVDVKWTITDGDTAATKIQGSIKLQLFHGDKAVGPAKAYTWALEPDGVADVFADDWWQARPQESSYTLTFVVPQYGPAEQVTWRVTSLAATDDRGNTREFSGKVLSQHDASVAVTELVDTANPDLQSFTRGWGQLSELFDHGGPLTLKYNFYVAEQAGFWKGRLKLDGPDRAKASASFELTKANSYTWMCGEGQNYDNQMVWCEVAVTLPAGAPAGVWRVAGVELTDTVGHRGTYTVDSTTDVRVTRNEQLSASGFALSATEVDSWRESKTVRLSMRPAGAQGAVTAVRLTSRCWSADTTPQVEADGTVSVELVMPTIFDKCSIDGIAIDDAAGNLALYGSHYGGPDLGLTVRRVADTTAPVVLSAVLSRTTAPSSELYAISATVTVERSVAPIHQYSFTFYDSRGWSSGGGSGGIHENPDGTVTITAWLYNPPPGVYTGGFTLTDAAGNHAQYGYPNGAGNPVPNGPLVLTVTEG</sequence>
<dbReference type="Proteomes" id="UP000619293">
    <property type="component" value="Unassembled WGS sequence"/>
</dbReference>
<evidence type="ECO:0008006" key="4">
    <source>
        <dbReference type="Google" id="ProtNLM"/>
    </source>
</evidence>
<accession>A0A8J3K878</accession>
<feature type="chain" id="PRO_5035274104" description="Ig-like domain-containing protein" evidence="1">
    <location>
        <begin position="29"/>
        <end position="537"/>
    </location>
</feature>
<name>A0A8J3K878_9ACTN</name>
<comment type="caution">
    <text evidence="2">The sequence shown here is derived from an EMBL/GenBank/DDBJ whole genome shotgun (WGS) entry which is preliminary data.</text>
</comment>
<feature type="signal peptide" evidence="1">
    <location>
        <begin position="1"/>
        <end position="28"/>
    </location>
</feature>
<gene>
    <name evidence="2" type="ORF">Cch02nite_59340</name>
</gene>
<evidence type="ECO:0000256" key="1">
    <source>
        <dbReference type="SAM" id="SignalP"/>
    </source>
</evidence>
<dbReference type="EMBL" id="BONG01000046">
    <property type="protein sequence ID" value="GIF92490.1"/>
    <property type="molecule type" value="Genomic_DNA"/>
</dbReference>
<keyword evidence="1" id="KW-0732">Signal</keyword>
<evidence type="ECO:0000313" key="3">
    <source>
        <dbReference type="Proteomes" id="UP000619293"/>
    </source>
</evidence>